<dbReference type="RefSeq" id="XP_073388630.1">
    <property type="nucleotide sequence ID" value="XM_073532529.1"/>
</dbReference>
<feature type="region of interest" description="Disordered" evidence="1">
    <location>
        <begin position="246"/>
        <end position="269"/>
    </location>
</feature>
<protein>
    <submittedName>
        <fullName evidence="2">Uncharacterized protein</fullName>
    </submittedName>
</protein>
<dbReference type="RefSeq" id="XP_073388629.1">
    <property type="nucleotide sequence ID" value="XM_073532528.1"/>
</dbReference>
<keyword evidence="3" id="KW-1185">Reference proteome</keyword>
<accession>A0A7I4DEU7</accession>
<reference evidence="2 3" key="2">
    <citation type="journal article" date="2018" name="Plant J.">
        <title>The Physcomitrella patens chromosome-scale assembly reveals moss genome structure and evolution.</title>
        <authorList>
            <person name="Lang D."/>
            <person name="Ullrich K.K."/>
            <person name="Murat F."/>
            <person name="Fuchs J."/>
            <person name="Jenkins J."/>
            <person name="Haas F.B."/>
            <person name="Piednoel M."/>
            <person name="Gundlach H."/>
            <person name="Van Bel M."/>
            <person name="Meyberg R."/>
            <person name="Vives C."/>
            <person name="Morata J."/>
            <person name="Symeonidi A."/>
            <person name="Hiss M."/>
            <person name="Muchero W."/>
            <person name="Kamisugi Y."/>
            <person name="Saleh O."/>
            <person name="Blanc G."/>
            <person name="Decker E.L."/>
            <person name="van Gessel N."/>
            <person name="Grimwood J."/>
            <person name="Hayes R.D."/>
            <person name="Graham S.W."/>
            <person name="Gunter L.E."/>
            <person name="McDaniel S.F."/>
            <person name="Hoernstein S.N.W."/>
            <person name="Larsson A."/>
            <person name="Li F.W."/>
            <person name="Perroud P.F."/>
            <person name="Phillips J."/>
            <person name="Ranjan P."/>
            <person name="Rokshar D.S."/>
            <person name="Rothfels C.J."/>
            <person name="Schneider L."/>
            <person name="Shu S."/>
            <person name="Stevenson D.W."/>
            <person name="Thummler F."/>
            <person name="Tillich M."/>
            <person name="Villarreal Aguilar J.C."/>
            <person name="Widiez T."/>
            <person name="Wong G.K."/>
            <person name="Wymore A."/>
            <person name="Zhang Y."/>
            <person name="Zimmer A.D."/>
            <person name="Quatrano R.S."/>
            <person name="Mayer K.F.X."/>
            <person name="Goodstein D."/>
            <person name="Casacuberta J.M."/>
            <person name="Vandepoele K."/>
            <person name="Reski R."/>
            <person name="Cuming A.C."/>
            <person name="Tuskan G.A."/>
            <person name="Maumus F."/>
            <person name="Salse J."/>
            <person name="Schmutz J."/>
            <person name="Rensing S.A."/>
        </authorList>
    </citation>
    <scope>NUCLEOTIDE SEQUENCE [LARGE SCALE GENOMIC DNA]</scope>
    <source>
        <strain evidence="2 3">cv. Gransden 2004</strain>
    </source>
</reference>
<evidence type="ECO:0000313" key="2">
    <source>
        <dbReference type="EnsemblPlants" id="Pp3c3_32090V3.2"/>
    </source>
</evidence>
<organism evidence="2 3">
    <name type="scientific">Physcomitrium patens</name>
    <name type="common">Spreading-leaved earth moss</name>
    <name type="synonym">Physcomitrella patens</name>
    <dbReference type="NCBI Taxonomy" id="3218"/>
    <lineage>
        <taxon>Eukaryota</taxon>
        <taxon>Viridiplantae</taxon>
        <taxon>Streptophyta</taxon>
        <taxon>Embryophyta</taxon>
        <taxon>Bryophyta</taxon>
        <taxon>Bryophytina</taxon>
        <taxon>Bryopsida</taxon>
        <taxon>Funariidae</taxon>
        <taxon>Funariales</taxon>
        <taxon>Funariaceae</taxon>
        <taxon>Physcomitrium</taxon>
    </lineage>
</organism>
<dbReference type="GeneID" id="112279626"/>
<dbReference type="KEGG" id="ppp:112279626"/>
<feature type="compositionally biased region" description="Polar residues" evidence="1">
    <location>
        <begin position="250"/>
        <end position="259"/>
    </location>
</feature>
<dbReference type="Gramene" id="Pp3c3_32090V3.2">
    <property type="protein sequence ID" value="Pp3c3_32090V3.2"/>
    <property type="gene ID" value="Pp3c3_32090"/>
</dbReference>
<dbReference type="AlphaFoldDB" id="A0A7I4DEU7"/>
<name>A0A7I4DEU7_PHYPA</name>
<feature type="region of interest" description="Disordered" evidence="1">
    <location>
        <begin position="385"/>
        <end position="411"/>
    </location>
</feature>
<dbReference type="RefSeq" id="XP_024370022.1">
    <property type="nucleotide sequence ID" value="XM_024514254.2"/>
</dbReference>
<dbReference type="EMBL" id="ABEU02000003">
    <property type="status" value="NOT_ANNOTATED_CDS"/>
    <property type="molecule type" value="Genomic_DNA"/>
</dbReference>
<gene>
    <name evidence="2" type="primary">LOC112279626</name>
</gene>
<dbReference type="RefSeq" id="XP_024370023.1">
    <property type="nucleotide sequence ID" value="XM_024514255.2"/>
</dbReference>
<dbReference type="RefSeq" id="XP_073388633.1">
    <property type="nucleotide sequence ID" value="XM_073532532.1"/>
</dbReference>
<evidence type="ECO:0000313" key="3">
    <source>
        <dbReference type="Proteomes" id="UP000006727"/>
    </source>
</evidence>
<feature type="compositionally biased region" description="Polar residues" evidence="1">
    <location>
        <begin position="389"/>
        <end position="411"/>
    </location>
</feature>
<evidence type="ECO:0000256" key="1">
    <source>
        <dbReference type="SAM" id="MobiDB-lite"/>
    </source>
</evidence>
<dbReference type="RefSeq" id="XP_073388631.1">
    <property type="nucleotide sequence ID" value="XM_073532530.1"/>
</dbReference>
<dbReference type="Proteomes" id="UP000006727">
    <property type="component" value="Chromosome 3"/>
</dbReference>
<reference evidence="2 3" key="1">
    <citation type="journal article" date="2008" name="Science">
        <title>The Physcomitrella genome reveals evolutionary insights into the conquest of land by plants.</title>
        <authorList>
            <person name="Rensing S."/>
            <person name="Lang D."/>
            <person name="Zimmer A."/>
            <person name="Terry A."/>
            <person name="Salamov A."/>
            <person name="Shapiro H."/>
            <person name="Nishiyama T."/>
            <person name="Perroud P.-F."/>
            <person name="Lindquist E."/>
            <person name="Kamisugi Y."/>
            <person name="Tanahashi T."/>
            <person name="Sakakibara K."/>
            <person name="Fujita T."/>
            <person name="Oishi K."/>
            <person name="Shin-I T."/>
            <person name="Kuroki Y."/>
            <person name="Toyoda A."/>
            <person name="Suzuki Y."/>
            <person name="Hashimoto A."/>
            <person name="Yamaguchi K."/>
            <person name="Sugano A."/>
            <person name="Kohara Y."/>
            <person name="Fujiyama A."/>
            <person name="Anterola A."/>
            <person name="Aoki S."/>
            <person name="Ashton N."/>
            <person name="Barbazuk W.B."/>
            <person name="Barker E."/>
            <person name="Bennetzen J."/>
            <person name="Bezanilla M."/>
            <person name="Blankenship R."/>
            <person name="Cho S.H."/>
            <person name="Dutcher S."/>
            <person name="Estelle M."/>
            <person name="Fawcett J.A."/>
            <person name="Gundlach H."/>
            <person name="Hanada K."/>
            <person name="Heyl A."/>
            <person name="Hicks K.A."/>
            <person name="Hugh J."/>
            <person name="Lohr M."/>
            <person name="Mayer K."/>
            <person name="Melkozernov A."/>
            <person name="Murata T."/>
            <person name="Nelson D."/>
            <person name="Pils B."/>
            <person name="Prigge M."/>
            <person name="Reiss B."/>
            <person name="Renner T."/>
            <person name="Rombauts S."/>
            <person name="Rushton P."/>
            <person name="Sanderfoot A."/>
            <person name="Schween G."/>
            <person name="Shiu S.-H."/>
            <person name="Stueber K."/>
            <person name="Theodoulou F.L."/>
            <person name="Tu H."/>
            <person name="Van de Peer Y."/>
            <person name="Verrier P.J."/>
            <person name="Waters E."/>
            <person name="Wood A."/>
            <person name="Yang L."/>
            <person name="Cove D."/>
            <person name="Cuming A."/>
            <person name="Hasebe M."/>
            <person name="Lucas S."/>
            <person name="Mishler D.B."/>
            <person name="Reski R."/>
            <person name="Grigoriev I."/>
            <person name="Quatrano R.S."/>
            <person name="Boore J.L."/>
        </authorList>
    </citation>
    <scope>NUCLEOTIDE SEQUENCE [LARGE SCALE GENOMIC DNA]</scope>
    <source>
        <strain evidence="2 3">cv. Gransden 2004</strain>
    </source>
</reference>
<reference evidence="2" key="3">
    <citation type="submission" date="2020-12" db="UniProtKB">
        <authorList>
            <consortium name="EnsemblPlants"/>
        </authorList>
    </citation>
    <scope>IDENTIFICATION</scope>
</reference>
<dbReference type="EnsemblPlants" id="Pp3c3_32090V3.2">
    <property type="protein sequence ID" value="Pp3c3_32090V3.2"/>
    <property type="gene ID" value="Pp3c3_32090"/>
</dbReference>
<sequence>MDSCLPDSNQKYMDVSELNRCKEGRLPGRCRCFIEYDDLYLPPSNDLHCYSPRDCCPCDLRVGDYDPIYGNIYLPPLRKCIPIFSKDPCGYPPPCNPCNPCCPPSCPSPRPGQSRGSKIQFSFPPHFKESTVCPEPSCSSYIEKLSDYSGRMSGVAAKPAGSSSYVEPRCATCDCHKRKCSPQPRSSFDNAHNPVFKILQSSSPKCKDCDCHKPKNCKFSTQICKFCQGSVLCFCEQYTKQQQQQLLSQGSPKSVQTPTLKHDKERTVTDSSMDLLQNAGLKPEVAYPLNYEQLMRTSRMELEVPCKEGFKPTSKTPARKPQSERTQLCCCGNWQCTQPRSRIRIECPFCKCVRSCCCGMCSCPVLTCPSKTPLAPDGPTARLAPMSSGVWTEPSNASQVPRYKQGSTSPEKCTCKSFSKAELSARVCYSSQQSRMKPSQEQSPTRRKLRAIRQMCDLTRCLLEVSDSTCPS</sequence>
<dbReference type="InParanoid" id="A0A7I4DEU7"/>
<proteinExistence type="predicted"/>
<dbReference type="RefSeq" id="XP_073388632.1">
    <property type="nucleotide sequence ID" value="XM_073532531.1"/>
</dbReference>